<gene>
    <name evidence="1" type="ORF">L2E82_31646</name>
</gene>
<sequence>MFIRFLLKLTTRMFLPLHQMNYLSILKLLNTYFPSKQSREEEEECRKRNKAVNDLGGVNPETLLFGSISSFPSHRVYNVRVFSLTNMVCVGYVLSYKLSDGTFYFYLWETNTWTSEPWSSTSGFVTVVVVERGTVEIEIGETTDLPPFREFSVEQLRYATSGFVVENIVSKHVEKAPNVVYKGKLANQRRIAVKQFNLSAWPDSRRFW</sequence>
<accession>A0ACB9BIM7</accession>
<protein>
    <submittedName>
        <fullName evidence="1">Uncharacterized protein</fullName>
    </submittedName>
</protein>
<comment type="caution">
    <text evidence="1">The sequence shown here is derived from an EMBL/GenBank/DDBJ whole genome shotgun (WGS) entry which is preliminary data.</text>
</comment>
<dbReference type="Proteomes" id="UP001055811">
    <property type="component" value="Linkage Group LG06"/>
</dbReference>
<name>A0ACB9BIM7_CICIN</name>
<proteinExistence type="predicted"/>
<keyword evidence="2" id="KW-1185">Reference proteome</keyword>
<reference evidence="2" key="1">
    <citation type="journal article" date="2022" name="Mol. Ecol. Resour.">
        <title>The genomes of chicory, endive, great burdock and yacon provide insights into Asteraceae palaeo-polyploidization history and plant inulin production.</title>
        <authorList>
            <person name="Fan W."/>
            <person name="Wang S."/>
            <person name="Wang H."/>
            <person name="Wang A."/>
            <person name="Jiang F."/>
            <person name="Liu H."/>
            <person name="Zhao H."/>
            <person name="Xu D."/>
            <person name="Zhang Y."/>
        </authorList>
    </citation>
    <scope>NUCLEOTIDE SEQUENCE [LARGE SCALE GENOMIC DNA]</scope>
    <source>
        <strain evidence="2">cv. Punajuju</strain>
    </source>
</reference>
<evidence type="ECO:0000313" key="1">
    <source>
        <dbReference type="EMBL" id="KAI3720655.1"/>
    </source>
</evidence>
<dbReference type="EMBL" id="CM042014">
    <property type="protein sequence ID" value="KAI3720655.1"/>
    <property type="molecule type" value="Genomic_DNA"/>
</dbReference>
<reference evidence="1 2" key="2">
    <citation type="journal article" date="2022" name="Mol. Ecol. Resour.">
        <title>The genomes of chicory, endive, great burdock and yacon provide insights into Asteraceae paleo-polyploidization history and plant inulin production.</title>
        <authorList>
            <person name="Fan W."/>
            <person name="Wang S."/>
            <person name="Wang H."/>
            <person name="Wang A."/>
            <person name="Jiang F."/>
            <person name="Liu H."/>
            <person name="Zhao H."/>
            <person name="Xu D."/>
            <person name="Zhang Y."/>
        </authorList>
    </citation>
    <scope>NUCLEOTIDE SEQUENCE [LARGE SCALE GENOMIC DNA]</scope>
    <source>
        <strain evidence="2">cv. Punajuju</strain>
        <tissue evidence="1">Leaves</tissue>
    </source>
</reference>
<organism evidence="1 2">
    <name type="scientific">Cichorium intybus</name>
    <name type="common">Chicory</name>
    <dbReference type="NCBI Taxonomy" id="13427"/>
    <lineage>
        <taxon>Eukaryota</taxon>
        <taxon>Viridiplantae</taxon>
        <taxon>Streptophyta</taxon>
        <taxon>Embryophyta</taxon>
        <taxon>Tracheophyta</taxon>
        <taxon>Spermatophyta</taxon>
        <taxon>Magnoliopsida</taxon>
        <taxon>eudicotyledons</taxon>
        <taxon>Gunneridae</taxon>
        <taxon>Pentapetalae</taxon>
        <taxon>asterids</taxon>
        <taxon>campanulids</taxon>
        <taxon>Asterales</taxon>
        <taxon>Asteraceae</taxon>
        <taxon>Cichorioideae</taxon>
        <taxon>Cichorieae</taxon>
        <taxon>Cichoriinae</taxon>
        <taxon>Cichorium</taxon>
    </lineage>
</organism>
<evidence type="ECO:0000313" key="2">
    <source>
        <dbReference type="Proteomes" id="UP001055811"/>
    </source>
</evidence>